<dbReference type="AlphaFoldDB" id="A0A2J8PUA1"/>
<protein>
    <submittedName>
        <fullName evidence="2">REV3L isoform 11</fullName>
    </submittedName>
</protein>
<comment type="caution">
    <text evidence="2">The sequence shown here is derived from an EMBL/GenBank/DDBJ whole genome shotgun (WGS) entry which is preliminary data.</text>
</comment>
<sequence>RPSSPVEELPSLAVENFLKPIKDGIQKSPCSEPQEPLVISPINTRARTGKCESLCFHSTPIIQRKLLERLPEATGLSPLSTEPKTQKLSNKKGSNTDTLRRVLLTQAKNQFAAVNTPQKETSQIDGPSLNNTYGFKVSIQNLQEAKALHEISDIRLHYLLDLELQDSKSPMLLMRRHFFMKLQI</sequence>
<proteinExistence type="predicted"/>
<feature type="compositionally biased region" description="Polar residues" evidence="1">
    <location>
        <begin position="77"/>
        <end position="93"/>
    </location>
</feature>
<gene>
    <name evidence="2" type="ORF">CK820_G0000514</name>
</gene>
<feature type="non-terminal residue" evidence="2">
    <location>
        <position position="1"/>
    </location>
</feature>
<name>A0A2J8PUA1_PANTR</name>
<dbReference type="Proteomes" id="UP000236370">
    <property type="component" value="Unassembled WGS sequence"/>
</dbReference>
<reference evidence="2 3" key="1">
    <citation type="submission" date="2017-12" db="EMBL/GenBank/DDBJ databases">
        <title>High-resolution comparative analysis of great ape genomes.</title>
        <authorList>
            <person name="Pollen A."/>
            <person name="Hastie A."/>
            <person name="Hormozdiari F."/>
            <person name="Dougherty M."/>
            <person name="Liu R."/>
            <person name="Chaisson M."/>
            <person name="Hoppe E."/>
            <person name="Hill C."/>
            <person name="Pang A."/>
            <person name="Hillier L."/>
            <person name="Baker C."/>
            <person name="Armstrong J."/>
            <person name="Shendure J."/>
            <person name="Paten B."/>
            <person name="Wilson R."/>
            <person name="Chao H."/>
            <person name="Schneider V."/>
            <person name="Ventura M."/>
            <person name="Kronenberg Z."/>
            <person name="Murali S."/>
            <person name="Gordon D."/>
            <person name="Cantsilieris S."/>
            <person name="Munson K."/>
            <person name="Nelson B."/>
            <person name="Raja A."/>
            <person name="Underwood J."/>
            <person name="Diekhans M."/>
            <person name="Fiddes I."/>
            <person name="Haussler D."/>
            <person name="Eichler E."/>
        </authorList>
    </citation>
    <scope>NUCLEOTIDE SEQUENCE [LARGE SCALE GENOMIC DNA]</scope>
    <source>
        <strain evidence="2">Yerkes chimp pedigree #C0471</strain>
    </source>
</reference>
<feature type="region of interest" description="Disordered" evidence="1">
    <location>
        <begin position="74"/>
        <end position="93"/>
    </location>
</feature>
<organism evidence="2 3">
    <name type="scientific">Pan troglodytes</name>
    <name type="common">Chimpanzee</name>
    <dbReference type="NCBI Taxonomy" id="9598"/>
    <lineage>
        <taxon>Eukaryota</taxon>
        <taxon>Metazoa</taxon>
        <taxon>Chordata</taxon>
        <taxon>Craniata</taxon>
        <taxon>Vertebrata</taxon>
        <taxon>Euteleostomi</taxon>
        <taxon>Mammalia</taxon>
        <taxon>Eutheria</taxon>
        <taxon>Euarchontoglires</taxon>
        <taxon>Primates</taxon>
        <taxon>Haplorrhini</taxon>
        <taxon>Catarrhini</taxon>
        <taxon>Hominidae</taxon>
        <taxon>Pan</taxon>
    </lineage>
</organism>
<evidence type="ECO:0000313" key="2">
    <source>
        <dbReference type="EMBL" id="PNI87595.1"/>
    </source>
</evidence>
<dbReference type="EMBL" id="NBAG03000210">
    <property type="protein sequence ID" value="PNI87595.1"/>
    <property type="molecule type" value="Genomic_DNA"/>
</dbReference>
<accession>A0A2J8PUA1</accession>
<evidence type="ECO:0000256" key="1">
    <source>
        <dbReference type="SAM" id="MobiDB-lite"/>
    </source>
</evidence>
<evidence type="ECO:0000313" key="3">
    <source>
        <dbReference type="Proteomes" id="UP000236370"/>
    </source>
</evidence>